<accession>B8HUU2</accession>
<keyword evidence="2" id="KW-0004">4Fe-4S</keyword>
<dbReference type="Gene3D" id="3.30.70.20">
    <property type="match status" value="1"/>
</dbReference>
<reference evidence="8" key="1">
    <citation type="submission" date="2009-01" db="EMBL/GenBank/DDBJ databases">
        <title>Complete sequence of chromosome Cyanothece sp. PCC 7425.</title>
        <authorList>
            <consortium name="US DOE Joint Genome Institute"/>
            <person name="Lucas S."/>
            <person name="Copeland A."/>
            <person name="Lapidus A."/>
            <person name="Glavina del Rio T."/>
            <person name="Dalin E."/>
            <person name="Tice H."/>
            <person name="Bruce D."/>
            <person name="Goodwin L."/>
            <person name="Pitluck S."/>
            <person name="Sims D."/>
            <person name="Meineke L."/>
            <person name="Brettin T."/>
            <person name="Detter J.C."/>
            <person name="Han C."/>
            <person name="Larimer F."/>
            <person name="Land M."/>
            <person name="Hauser L."/>
            <person name="Kyrpides N."/>
            <person name="Ovchinnikova G."/>
            <person name="Liberton M."/>
            <person name="Stoeckel J."/>
            <person name="Banerjee A."/>
            <person name="Singh A."/>
            <person name="Page L."/>
            <person name="Sato H."/>
            <person name="Zhao L."/>
            <person name="Sherman L."/>
            <person name="Pakrasi H."/>
            <person name="Richardson P."/>
        </authorList>
    </citation>
    <scope>NUCLEOTIDE SEQUENCE</scope>
    <source>
        <strain evidence="8">PCC 7425</strain>
    </source>
</reference>
<dbReference type="SUPFAM" id="SSF54862">
    <property type="entry name" value="4Fe-4S ferredoxins"/>
    <property type="match status" value="1"/>
</dbReference>
<dbReference type="OrthoDB" id="9789030at2"/>
<dbReference type="InterPro" id="IPR017900">
    <property type="entry name" value="4Fe4S_Fe_S_CS"/>
</dbReference>
<evidence type="ECO:0000256" key="1">
    <source>
        <dbReference type="ARBA" id="ARBA00001966"/>
    </source>
</evidence>
<dbReference type="NCBIfam" id="NF045992">
    <property type="entry name" value="CircClkLdpA"/>
    <property type="match status" value="1"/>
</dbReference>
<proteinExistence type="predicted"/>
<dbReference type="STRING" id="395961.Cyan7425_0599"/>
<feature type="region of interest" description="Disordered" evidence="6">
    <location>
        <begin position="365"/>
        <end position="386"/>
    </location>
</feature>
<dbReference type="PROSITE" id="PS00198">
    <property type="entry name" value="4FE4S_FER_1"/>
    <property type="match status" value="1"/>
</dbReference>
<dbReference type="HOGENOM" id="CLU_037469_0_0_3"/>
<dbReference type="InterPro" id="IPR017896">
    <property type="entry name" value="4Fe4S_Fe-S-bd"/>
</dbReference>
<evidence type="ECO:0000256" key="5">
    <source>
        <dbReference type="ARBA" id="ARBA00023014"/>
    </source>
</evidence>
<keyword evidence="5" id="KW-0411">Iron-sulfur</keyword>
<keyword evidence="4" id="KW-0408">Iron</keyword>
<dbReference type="Pfam" id="PF12617">
    <property type="entry name" value="LdpA_C"/>
    <property type="match status" value="1"/>
</dbReference>
<evidence type="ECO:0000256" key="2">
    <source>
        <dbReference type="ARBA" id="ARBA00022485"/>
    </source>
</evidence>
<feature type="domain" description="4Fe-4S ferredoxin-type" evidence="7">
    <location>
        <begin position="129"/>
        <end position="158"/>
    </location>
</feature>
<dbReference type="AlphaFoldDB" id="B8HUU2"/>
<evidence type="ECO:0000313" key="8">
    <source>
        <dbReference type="EMBL" id="ACL42989.1"/>
    </source>
</evidence>
<dbReference type="KEGG" id="cyn:Cyan7425_0599"/>
<dbReference type="Pfam" id="PF25160">
    <property type="entry name" value="LdpA_Fe-S-bd"/>
    <property type="match status" value="1"/>
</dbReference>
<organism evidence="8">
    <name type="scientific">Cyanothece sp. (strain PCC 7425 / ATCC 29141)</name>
    <dbReference type="NCBI Taxonomy" id="395961"/>
    <lineage>
        <taxon>Bacteria</taxon>
        <taxon>Bacillati</taxon>
        <taxon>Cyanobacteriota</taxon>
        <taxon>Cyanophyceae</taxon>
        <taxon>Gomontiellales</taxon>
        <taxon>Cyanothecaceae</taxon>
        <taxon>Cyanothece</taxon>
    </lineage>
</organism>
<dbReference type="InterPro" id="IPR057431">
    <property type="entry name" value="LdpA_Fe-S-bd"/>
</dbReference>
<dbReference type="eggNOG" id="COG1142">
    <property type="taxonomic scope" value="Bacteria"/>
</dbReference>
<dbReference type="PANTHER" id="PTHR24960">
    <property type="entry name" value="PHOTOSYSTEM I IRON-SULFUR CENTER-RELATED"/>
    <property type="match status" value="1"/>
</dbReference>
<dbReference type="GO" id="GO:0046872">
    <property type="term" value="F:metal ion binding"/>
    <property type="evidence" value="ECO:0007669"/>
    <property type="project" value="UniProtKB-KW"/>
</dbReference>
<dbReference type="InterPro" id="IPR021039">
    <property type="entry name" value="Fe-S-bd_prot_LdpA_C"/>
</dbReference>
<name>B8HUU2_CYAP4</name>
<feature type="domain" description="4Fe-4S ferredoxin-type" evidence="7">
    <location>
        <begin position="95"/>
        <end position="126"/>
    </location>
</feature>
<keyword evidence="3" id="KW-0479">Metal-binding</keyword>
<gene>
    <name evidence="8" type="ordered locus">Cyan7425_0599</name>
</gene>
<dbReference type="EMBL" id="CP001344">
    <property type="protein sequence ID" value="ACL42989.1"/>
    <property type="molecule type" value="Genomic_DNA"/>
</dbReference>
<dbReference type="PANTHER" id="PTHR24960:SF79">
    <property type="entry name" value="PHOTOSYSTEM I IRON-SULFUR CENTER"/>
    <property type="match status" value="1"/>
</dbReference>
<dbReference type="PROSITE" id="PS51379">
    <property type="entry name" value="4FE4S_FER_2"/>
    <property type="match status" value="2"/>
</dbReference>
<dbReference type="GO" id="GO:0051539">
    <property type="term" value="F:4 iron, 4 sulfur cluster binding"/>
    <property type="evidence" value="ECO:0007669"/>
    <property type="project" value="UniProtKB-KW"/>
</dbReference>
<sequence length="386" mass="41669">MTYLSRPLHSLQTGRWFKLICGASYHHLPEIRNLALAYTLAGADCVDVAADPAVISTAREGLQMARSLAPDQFAEPADLPLLMVSLNDGEDPHFRKATLDPNRCPADCPRPCVSICPAQALNFSLGVAEFSSLLEQRCYGCGRCLPVCPIDQIGTRSQITTPQTIAPLVIAGVVQAIEIHTQVGRAAAFDQLWQQLAPLKPHLKLLAISCGDGEGLVEYLWQLWHLVSPPQAPLPCPLIWQTDGRPMSGDIGDGATRQTVKLGARVLAAHLPGYVQLAGGTNDHTVAKLATMGLLHPSQSASLAQPHRSQRYISGVAYGSFARVLFTPIQTQLEQLAAHRLEESPVLLHKAVHLAHTLVDQIKFPPTLDPPPAPTDLSISSPVPRC</sequence>
<evidence type="ECO:0000256" key="3">
    <source>
        <dbReference type="ARBA" id="ARBA00022723"/>
    </source>
</evidence>
<evidence type="ECO:0000256" key="6">
    <source>
        <dbReference type="SAM" id="MobiDB-lite"/>
    </source>
</evidence>
<evidence type="ECO:0000256" key="4">
    <source>
        <dbReference type="ARBA" id="ARBA00023004"/>
    </source>
</evidence>
<dbReference type="InterPro" id="IPR050157">
    <property type="entry name" value="PSI_iron-sulfur_center"/>
</dbReference>
<evidence type="ECO:0000259" key="7">
    <source>
        <dbReference type="PROSITE" id="PS51379"/>
    </source>
</evidence>
<protein>
    <submittedName>
        <fullName evidence="8">4Fe-4S ferredoxin iron-sulfur binding domain protein</fullName>
    </submittedName>
</protein>
<comment type="cofactor">
    <cofactor evidence="1">
        <name>[4Fe-4S] cluster</name>
        <dbReference type="ChEBI" id="CHEBI:49883"/>
    </cofactor>
</comment>